<name>A0A0G2HRR7_9EURO</name>
<comment type="caution">
    <text evidence="1">The sequence shown here is derived from an EMBL/GenBank/DDBJ whole genome shotgun (WGS) entry which is preliminary data.</text>
</comment>
<sequence>MSDDQIIWKLEPFPEPYEEERRKARDEIYNYFISAQLPSNKAAISALCSKSTLKTEIAQEYQRITGCSRAAHHYMDIIFTQGSTTLGTIYSALIVPIATTGEASISISKSENKSENKRERSERLSWDGSHSILIMVESDINVIIESGNGRLAARVGFFEREQQ</sequence>
<dbReference type="AlphaFoldDB" id="A0A0G2HRR7"/>
<reference evidence="2" key="1">
    <citation type="journal article" date="2015" name="PLoS Genet.">
        <title>The dynamic genome and transcriptome of the human fungal pathogen Blastomyces and close relative Emmonsia.</title>
        <authorList>
            <person name="Munoz J.F."/>
            <person name="Gauthier G.M."/>
            <person name="Desjardins C.A."/>
            <person name="Gallo J.E."/>
            <person name="Holder J."/>
            <person name="Sullivan T.D."/>
            <person name="Marty A.J."/>
            <person name="Carmen J.C."/>
            <person name="Chen Z."/>
            <person name="Ding L."/>
            <person name="Gujja S."/>
            <person name="Magrini V."/>
            <person name="Misas E."/>
            <person name="Mitreva M."/>
            <person name="Priest M."/>
            <person name="Saif S."/>
            <person name="Whiston E.A."/>
            <person name="Young S."/>
            <person name="Zeng Q."/>
            <person name="Goldman W.E."/>
            <person name="Mardis E.R."/>
            <person name="Taylor J.W."/>
            <person name="McEwen J.G."/>
            <person name="Clay O.K."/>
            <person name="Klein B.S."/>
            <person name="Cuomo C.A."/>
        </authorList>
    </citation>
    <scope>NUCLEOTIDE SEQUENCE [LARGE SCALE GENOMIC DNA]</scope>
    <source>
        <strain evidence="2">UAMH 3008</strain>
    </source>
</reference>
<evidence type="ECO:0000313" key="1">
    <source>
        <dbReference type="EMBL" id="KKZ60723.1"/>
    </source>
</evidence>
<proteinExistence type="predicted"/>
<dbReference type="Proteomes" id="UP000034164">
    <property type="component" value="Unassembled WGS sequence"/>
</dbReference>
<organism evidence="1 2">
    <name type="scientific">[Emmonsia] crescens</name>
    <dbReference type="NCBI Taxonomy" id="73230"/>
    <lineage>
        <taxon>Eukaryota</taxon>
        <taxon>Fungi</taxon>
        <taxon>Dikarya</taxon>
        <taxon>Ascomycota</taxon>
        <taxon>Pezizomycotina</taxon>
        <taxon>Eurotiomycetes</taxon>
        <taxon>Eurotiomycetidae</taxon>
        <taxon>Onygenales</taxon>
        <taxon>Ajellomycetaceae</taxon>
        <taxon>Emergomyces</taxon>
    </lineage>
</organism>
<dbReference type="OrthoDB" id="10436214at2759"/>
<gene>
    <name evidence="1" type="ORF">EMCG_04610</name>
</gene>
<evidence type="ECO:0000313" key="2">
    <source>
        <dbReference type="Proteomes" id="UP000034164"/>
    </source>
</evidence>
<protein>
    <submittedName>
        <fullName evidence="1">Uncharacterized protein</fullName>
    </submittedName>
</protein>
<accession>A0A0G2HRR7</accession>
<dbReference type="EMBL" id="LCZI01001490">
    <property type="protein sequence ID" value="KKZ60723.1"/>
    <property type="molecule type" value="Genomic_DNA"/>
</dbReference>
<dbReference type="VEuPathDB" id="FungiDB:EMCG_04610"/>